<dbReference type="Proteomes" id="UP000522262">
    <property type="component" value="Unassembled WGS sequence"/>
</dbReference>
<accession>A0A8H5J3B8</accession>
<evidence type="ECO:0000313" key="1">
    <source>
        <dbReference type="EMBL" id="KAF5548098.1"/>
    </source>
</evidence>
<dbReference type="EMBL" id="JAAOAM010000100">
    <property type="protein sequence ID" value="KAF5548098.1"/>
    <property type="molecule type" value="Genomic_DNA"/>
</dbReference>
<evidence type="ECO:0000313" key="2">
    <source>
        <dbReference type="Proteomes" id="UP000522262"/>
    </source>
</evidence>
<dbReference type="AlphaFoldDB" id="A0A8H5J3B8"/>
<gene>
    <name evidence="1" type="ORF">FMEXI_4887</name>
</gene>
<organism evidence="1 2">
    <name type="scientific">Fusarium mexicanum</name>
    <dbReference type="NCBI Taxonomy" id="751941"/>
    <lineage>
        <taxon>Eukaryota</taxon>
        <taxon>Fungi</taxon>
        <taxon>Dikarya</taxon>
        <taxon>Ascomycota</taxon>
        <taxon>Pezizomycotina</taxon>
        <taxon>Sordariomycetes</taxon>
        <taxon>Hypocreomycetidae</taxon>
        <taxon>Hypocreales</taxon>
        <taxon>Nectriaceae</taxon>
        <taxon>Fusarium</taxon>
        <taxon>Fusarium fujikuroi species complex</taxon>
    </lineage>
</organism>
<comment type="caution">
    <text evidence="1">The sequence shown here is derived from an EMBL/GenBank/DDBJ whole genome shotgun (WGS) entry which is preliminary data.</text>
</comment>
<sequence length="136" mass="15455">MYKASLLLRLCPMPDSQLTEPNGRYQVHIQDCIVSRFRIGIISRDTILVALSFGRFLEGGPLRLEQTGSWDNNIDSCELFQGLLPSSRQLWPRCNVGFLKQDPGFAIDARERILLQELLSFGPQFEIGNENRTSIV</sequence>
<proteinExistence type="predicted"/>
<reference evidence="1 2" key="1">
    <citation type="submission" date="2020-05" db="EMBL/GenBank/DDBJ databases">
        <title>Identification and distribution of gene clusters putatively required for synthesis of sphingolipid metabolism inhibitors in phylogenetically diverse species of the filamentous fungus Fusarium.</title>
        <authorList>
            <person name="Kim H.-S."/>
            <person name="Busman M."/>
            <person name="Brown D.W."/>
            <person name="Divon H."/>
            <person name="Uhlig S."/>
            <person name="Proctor R.H."/>
        </authorList>
    </citation>
    <scope>NUCLEOTIDE SEQUENCE [LARGE SCALE GENOMIC DNA]</scope>
    <source>
        <strain evidence="1 2">NRRL 53147</strain>
    </source>
</reference>
<keyword evidence="2" id="KW-1185">Reference proteome</keyword>
<name>A0A8H5J3B8_9HYPO</name>
<protein>
    <submittedName>
        <fullName evidence="1">Uncharacterized protein</fullName>
    </submittedName>
</protein>